<gene>
    <name evidence="1" type="ORF">GCM10023172_32990</name>
</gene>
<evidence type="ECO:0000313" key="2">
    <source>
        <dbReference type="Proteomes" id="UP001501243"/>
    </source>
</evidence>
<organism evidence="1 2">
    <name type="scientific">Hymenobacter ginsengisoli</name>
    <dbReference type="NCBI Taxonomy" id="1051626"/>
    <lineage>
        <taxon>Bacteria</taxon>
        <taxon>Pseudomonadati</taxon>
        <taxon>Bacteroidota</taxon>
        <taxon>Cytophagia</taxon>
        <taxon>Cytophagales</taxon>
        <taxon>Hymenobacteraceae</taxon>
        <taxon>Hymenobacter</taxon>
    </lineage>
</organism>
<sequence length="69" mass="7092">MGSIRVAAPGNGRTGRAAAAGFSGIADAGNYPAHRNGKCADGTLLQGPDCAYYLRLFTEEGEATCWLTA</sequence>
<reference evidence="2" key="1">
    <citation type="journal article" date="2019" name="Int. J. Syst. Evol. Microbiol.">
        <title>The Global Catalogue of Microorganisms (GCM) 10K type strain sequencing project: providing services to taxonomists for standard genome sequencing and annotation.</title>
        <authorList>
            <consortium name="The Broad Institute Genomics Platform"/>
            <consortium name="The Broad Institute Genome Sequencing Center for Infectious Disease"/>
            <person name="Wu L."/>
            <person name="Ma J."/>
        </authorList>
    </citation>
    <scope>NUCLEOTIDE SEQUENCE [LARGE SCALE GENOMIC DNA]</scope>
    <source>
        <strain evidence="2">JCM 17841</strain>
    </source>
</reference>
<evidence type="ECO:0000313" key="1">
    <source>
        <dbReference type="EMBL" id="GAA4505321.1"/>
    </source>
</evidence>
<dbReference type="EMBL" id="BAABGQ010000008">
    <property type="protein sequence ID" value="GAA4505321.1"/>
    <property type="molecule type" value="Genomic_DNA"/>
</dbReference>
<name>A0ABP8QPG8_9BACT</name>
<keyword evidence="2" id="KW-1185">Reference proteome</keyword>
<proteinExistence type="predicted"/>
<accession>A0ABP8QPG8</accession>
<comment type="caution">
    <text evidence="1">The sequence shown here is derived from an EMBL/GenBank/DDBJ whole genome shotgun (WGS) entry which is preliminary data.</text>
</comment>
<dbReference type="Proteomes" id="UP001501243">
    <property type="component" value="Unassembled WGS sequence"/>
</dbReference>
<protein>
    <submittedName>
        <fullName evidence="1">Uncharacterized protein</fullName>
    </submittedName>
</protein>